<feature type="compositionally biased region" description="Basic and acidic residues" evidence="1">
    <location>
        <begin position="96"/>
        <end position="107"/>
    </location>
</feature>
<proteinExistence type="predicted"/>
<feature type="region of interest" description="Disordered" evidence="1">
    <location>
        <begin position="96"/>
        <end position="120"/>
    </location>
</feature>
<dbReference type="EMBL" id="HBGV01016073">
    <property type="protein sequence ID" value="CAD9509951.1"/>
    <property type="molecule type" value="Transcribed_RNA"/>
</dbReference>
<feature type="region of interest" description="Disordered" evidence="1">
    <location>
        <begin position="1"/>
        <end position="24"/>
    </location>
</feature>
<evidence type="ECO:0000313" key="2">
    <source>
        <dbReference type="EMBL" id="CAD9509951.1"/>
    </source>
</evidence>
<reference evidence="2" key="1">
    <citation type="submission" date="2021-01" db="EMBL/GenBank/DDBJ databases">
        <authorList>
            <person name="Corre E."/>
            <person name="Pelletier E."/>
            <person name="Niang G."/>
            <person name="Scheremetjew M."/>
            <person name="Finn R."/>
            <person name="Kale V."/>
            <person name="Holt S."/>
            <person name="Cochrane G."/>
            <person name="Meng A."/>
            <person name="Brown T."/>
            <person name="Cohen L."/>
        </authorList>
    </citation>
    <scope>NUCLEOTIDE SEQUENCE</scope>
    <source>
        <strain evidence="2">CCMP826</strain>
    </source>
</reference>
<accession>A0A7S2MYV3</accession>
<feature type="compositionally biased region" description="Low complexity" evidence="1">
    <location>
        <begin position="11"/>
        <end position="20"/>
    </location>
</feature>
<gene>
    <name evidence="2" type="ORF">HTAM1171_LOCUS9910</name>
</gene>
<dbReference type="AlphaFoldDB" id="A0A7S2MYV3"/>
<evidence type="ECO:0000256" key="1">
    <source>
        <dbReference type="SAM" id="MobiDB-lite"/>
    </source>
</evidence>
<organism evidence="2">
    <name type="scientific">Helicotheca tamesis</name>
    <dbReference type="NCBI Taxonomy" id="374047"/>
    <lineage>
        <taxon>Eukaryota</taxon>
        <taxon>Sar</taxon>
        <taxon>Stramenopiles</taxon>
        <taxon>Ochrophyta</taxon>
        <taxon>Bacillariophyta</taxon>
        <taxon>Mediophyceae</taxon>
        <taxon>Lithodesmiophycidae</taxon>
        <taxon>Lithodesmiales</taxon>
        <taxon>Lithodesmiaceae</taxon>
        <taxon>Helicotheca</taxon>
    </lineage>
</organism>
<feature type="compositionally biased region" description="Polar residues" evidence="1">
    <location>
        <begin position="1"/>
        <end position="10"/>
    </location>
</feature>
<name>A0A7S2MYV3_9STRA</name>
<sequence length="210" mass="23439">MSDPQNEINNSSSSSSSSSSRPGGLSGWLFGRDNFLGRFANEQRLERLQNCQNIELALQSCERRREAALRGENISVDELDKTGDEKKIERYYGWDEMGGRHSPRPEEDSTITNPGGENGNIKVPTCARESHAVWACRALALGCAVDMMKLKECFDKSQQDVLKVSRTEYEANGEVNSKSQSDETAICGLEQRNLGACVRDNAHHLQRRVN</sequence>
<protein>
    <submittedName>
        <fullName evidence="2">Uncharacterized protein</fullName>
    </submittedName>
</protein>